<feature type="transmembrane region" description="Helical" evidence="1">
    <location>
        <begin position="17"/>
        <end position="35"/>
    </location>
</feature>
<evidence type="ECO:0000313" key="2">
    <source>
        <dbReference type="EMBL" id="SUQ60803.1"/>
    </source>
</evidence>
<organism evidence="2 3">
    <name type="scientific">Pseudomonas wadenswilerensis</name>
    <dbReference type="NCBI Taxonomy" id="1785161"/>
    <lineage>
        <taxon>Bacteria</taxon>
        <taxon>Pseudomonadati</taxon>
        <taxon>Pseudomonadota</taxon>
        <taxon>Gammaproteobacteria</taxon>
        <taxon>Pseudomonadales</taxon>
        <taxon>Pseudomonadaceae</taxon>
        <taxon>Pseudomonas</taxon>
    </lineage>
</organism>
<evidence type="ECO:0000313" key="3">
    <source>
        <dbReference type="Proteomes" id="UP000255177"/>
    </source>
</evidence>
<proteinExistence type="predicted"/>
<keyword evidence="3" id="KW-1185">Reference proteome</keyword>
<name>A0A380SSV9_9PSED</name>
<protein>
    <submittedName>
        <fullName evidence="2">Putative membrane protein</fullName>
    </submittedName>
</protein>
<dbReference type="AlphaFoldDB" id="A0A380SSV9"/>
<dbReference type="EMBL" id="UIDD01000001">
    <property type="protein sequence ID" value="SUQ60803.1"/>
    <property type="molecule type" value="Genomic_DNA"/>
</dbReference>
<dbReference type="RefSeq" id="WP_010225925.1">
    <property type="nucleotide sequence ID" value="NZ_CBCSFG010000002.1"/>
</dbReference>
<dbReference type="Proteomes" id="UP000255177">
    <property type="component" value="Unassembled WGS sequence"/>
</dbReference>
<feature type="transmembrane region" description="Helical" evidence="1">
    <location>
        <begin position="47"/>
        <end position="67"/>
    </location>
</feature>
<evidence type="ECO:0000256" key="1">
    <source>
        <dbReference type="SAM" id="Phobius"/>
    </source>
</evidence>
<reference evidence="3" key="1">
    <citation type="submission" date="2018-07" db="EMBL/GenBank/DDBJ databases">
        <authorList>
            <person name="Blom J."/>
        </authorList>
    </citation>
    <scope>NUCLEOTIDE SEQUENCE [LARGE SCALE GENOMIC DNA]</scope>
    <source>
        <strain evidence="3">CCOS 864</strain>
    </source>
</reference>
<sequence length="72" mass="8158">MYDGLTLPNYLASVADSNLFGSLAFVCLILILTGLHRRWRDQLWHRLLTFICLTTVVVMELVGSYYANLPPA</sequence>
<keyword evidence="1" id="KW-1133">Transmembrane helix</keyword>
<keyword evidence="1" id="KW-0472">Membrane</keyword>
<gene>
    <name evidence="2" type="ORF">CCOS864_00207</name>
</gene>
<accession>A0A380SSV9</accession>
<keyword evidence="1" id="KW-0812">Transmembrane</keyword>
<dbReference type="GeneID" id="98280676"/>